<dbReference type="Proteomes" id="UP000241587">
    <property type="component" value="Unassembled WGS sequence"/>
</dbReference>
<evidence type="ECO:0000313" key="4">
    <source>
        <dbReference type="Proteomes" id="UP000241587"/>
    </source>
</evidence>
<feature type="compositionally biased region" description="Polar residues" evidence="1">
    <location>
        <begin position="208"/>
        <end position="237"/>
    </location>
</feature>
<protein>
    <recommendedName>
        <fullName evidence="5">WSC domain-containing protein</fullName>
    </recommendedName>
</protein>
<dbReference type="OMA" id="QMTHEMS"/>
<keyword evidence="4" id="KW-1185">Reference proteome</keyword>
<organism evidence="3 4">
    <name type="scientific">Fusarium culmorum</name>
    <dbReference type="NCBI Taxonomy" id="5516"/>
    <lineage>
        <taxon>Eukaryota</taxon>
        <taxon>Fungi</taxon>
        <taxon>Dikarya</taxon>
        <taxon>Ascomycota</taxon>
        <taxon>Pezizomycotina</taxon>
        <taxon>Sordariomycetes</taxon>
        <taxon>Hypocreomycetidae</taxon>
        <taxon>Hypocreales</taxon>
        <taxon>Nectriaceae</taxon>
        <taxon>Fusarium</taxon>
    </lineage>
</organism>
<evidence type="ECO:0000256" key="2">
    <source>
        <dbReference type="SAM" id="Phobius"/>
    </source>
</evidence>
<comment type="caution">
    <text evidence="3">The sequence shown here is derived from an EMBL/GenBank/DDBJ whole genome shotgun (WGS) entry which is preliminary data.</text>
</comment>
<gene>
    <name evidence="3" type="ORF">FCULG_00001920</name>
</gene>
<evidence type="ECO:0000313" key="3">
    <source>
        <dbReference type="EMBL" id="PTD04161.1"/>
    </source>
</evidence>
<name>A0A2T4GKR4_FUSCU</name>
<feature type="region of interest" description="Disordered" evidence="1">
    <location>
        <begin position="208"/>
        <end position="276"/>
    </location>
</feature>
<feature type="transmembrane region" description="Helical" evidence="2">
    <location>
        <begin position="147"/>
        <end position="172"/>
    </location>
</feature>
<feature type="compositionally biased region" description="Low complexity" evidence="1">
    <location>
        <begin position="109"/>
        <end position="142"/>
    </location>
</feature>
<keyword evidence="2" id="KW-0472">Membrane</keyword>
<dbReference type="OrthoDB" id="5105310at2759"/>
<dbReference type="AlphaFoldDB" id="A0A2T4GKR4"/>
<accession>A0A2T4GKR4</accession>
<keyword evidence="2" id="KW-0812">Transmembrane</keyword>
<sequence length="276" mass="29766">MWSKDLAIICGETTRTKDWEVHLTCYDRKVALDPKQCNDKCRSDVMALHCTNTSDPYCGTYIYEPDGILDYRCSSTRGGRQSTVSFTHDGQLDAGFSTQTFEVTEDKTSPPSTSVTTTYSHTIPASSFPSSTSTSASLPSSSDQKNLGAIIGGAVGGFVAVSLVALAVFWTIRKSRNKKIRQSFQGDSLEHEGGKTGTQIDWRSSTTTAVGWPNSVSPQIGTGQPTSPSALSETSQGIMPMRPQMTHEMSGESVQSPPHELADSRIYELGSGSADR</sequence>
<keyword evidence="2" id="KW-1133">Transmembrane helix</keyword>
<evidence type="ECO:0000256" key="1">
    <source>
        <dbReference type="SAM" id="MobiDB-lite"/>
    </source>
</evidence>
<reference evidence="3 4" key="1">
    <citation type="submission" date="2018-02" db="EMBL/GenBank/DDBJ databases">
        <title>Fusarium culmorum secondary metabolites in fungal-bacterial-plant interactions.</title>
        <authorList>
            <person name="Schmidt R."/>
        </authorList>
    </citation>
    <scope>NUCLEOTIDE SEQUENCE [LARGE SCALE GENOMIC DNA]</scope>
    <source>
        <strain evidence="3 4">PV</strain>
    </source>
</reference>
<proteinExistence type="predicted"/>
<feature type="region of interest" description="Disordered" evidence="1">
    <location>
        <begin position="102"/>
        <end position="143"/>
    </location>
</feature>
<dbReference type="EMBL" id="PVEM01000012">
    <property type="protein sequence ID" value="PTD04161.1"/>
    <property type="molecule type" value="Genomic_DNA"/>
</dbReference>
<evidence type="ECO:0008006" key="5">
    <source>
        <dbReference type="Google" id="ProtNLM"/>
    </source>
</evidence>